<evidence type="ECO:0000313" key="2">
    <source>
        <dbReference type="Proteomes" id="UP000249789"/>
    </source>
</evidence>
<dbReference type="EMBL" id="KZ824650">
    <property type="protein sequence ID" value="RAK76246.1"/>
    <property type="molecule type" value="Genomic_DNA"/>
</dbReference>
<evidence type="ECO:0000313" key="1">
    <source>
        <dbReference type="EMBL" id="RAK76246.1"/>
    </source>
</evidence>
<reference evidence="1 2" key="1">
    <citation type="submission" date="2018-02" db="EMBL/GenBank/DDBJ databases">
        <title>The genomes of Aspergillus section Nigri reveals drivers in fungal speciation.</title>
        <authorList>
            <consortium name="DOE Joint Genome Institute"/>
            <person name="Vesth T.C."/>
            <person name="Nybo J."/>
            <person name="Theobald S."/>
            <person name="Brandl J."/>
            <person name="Frisvad J.C."/>
            <person name="Nielsen K.F."/>
            <person name="Lyhne E.K."/>
            <person name="Kogle M.E."/>
            <person name="Kuo A."/>
            <person name="Riley R."/>
            <person name="Clum A."/>
            <person name="Nolan M."/>
            <person name="Lipzen A."/>
            <person name="Salamov A."/>
            <person name="Henrissat B."/>
            <person name="Wiebenga A."/>
            <person name="De vries R.P."/>
            <person name="Grigoriev I.V."/>
            <person name="Mortensen U.H."/>
            <person name="Andersen M.R."/>
            <person name="Baker S.E."/>
        </authorList>
    </citation>
    <scope>NUCLEOTIDE SEQUENCE [LARGE SCALE GENOMIC DNA]</scope>
    <source>
        <strain evidence="1 2">CBS 313.89</strain>
    </source>
</reference>
<dbReference type="RefSeq" id="XP_040800256.1">
    <property type="nucleotide sequence ID" value="XM_040939184.1"/>
</dbReference>
<proteinExistence type="predicted"/>
<dbReference type="Proteomes" id="UP000249789">
    <property type="component" value="Unassembled WGS sequence"/>
</dbReference>
<sequence>MMREFFYFYFLFSHFPFLPSNTNPSTPSVPFLLLQIFPDYLLVSLLCFALLRSTPFLLVNNFTSHLPTLSPFPTFSFLPPRLSACRCSLAISHHCSQFLLCHLLRRTPCDPQPEFARSPPPPPPQLPLIRAFAASELLSRSSSPALPRRDQSSSLSSGLNTDVFYLIETSPLSHLILKRLHRVYPSFGEHRVSVKCEAGQSLLVRP</sequence>
<keyword evidence="2" id="KW-1185">Reference proteome</keyword>
<gene>
    <name evidence="1" type="ORF">BO72DRAFT_144182</name>
</gene>
<accession>A0A8G1VYF3</accession>
<protein>
    <submittedName>
        <fullName evidence="1">Uncharacterized protein</fullName>
    </submittedName>
</protein>
<name>A0A8G1VYF3_9EURO</name>
<dbReference type="VEuPathDB" id="FungiDB:BO72DRAFT_144182"/>
<dbReference type="GeneID" id="63856517"/>
<organism evidence="1 2">
    <name type="scientific">Aspergillus fijiensis CBS 313.89</name>
    <dbReference type="NCBI Taxonomy" id="1448319"/>
    <lineage>
        <taxon>Eukaryota</taxon>
        <taxon>Fungi</taxon>
        <taxon>Dikarya</taxon>
        <taxon>Ascomycota</taxon>
        <taxon>Pezizomycotina</taxon>
        <taxon>Eurotiomycetes</taxon>
        <taxon>Eurotiomycetidae</taxon>
        <taxon>Eurotiales</taxon>
        <taxon>Aspergillaceae</taxon>
        <taxon>Aspergillus</taxon>
    </lineage>
</organism>
<dbReference type="AlphaFoldDB" id="A0A8G1VYF3"/>